<accession>A0A0D2NZ56</accession>
<evidence type="ECO:0000313" key="2">
    <source>
        <dbReference type="EMBL" id="KJA21726.1"/>
    </source>
</evidence>
<keyword evidence="3" id="KW-1185">Reference proteome</keyword>
<reference evidence="3" key="1">
    <citation type="submission" date="2014-04" db="EMBL/GenBank/DDBJ databases">
        <title>Evolutionary Origins and Diversification of the Mycorrhizal Mutualists.</title>
        <authorList>
            <consortium name="DOE Joint Genome Institute"/>
            <consortium name="Mycorrhizal Genomics Consortium"/>
            <person name="Kohler A."/>
            <person name="Kuo A."/>
            <person name="Nagy L.G."/>
            <person name="Floudas D."/>
            <person name="Copeland A."/>
            <person name="Barry K.W."/>
            <person name="Cichocki N."/>
            <person name="Veneault-Fourrey C."/>
            <person name="LaButti K."/>
            <person name="Lindquist E.A."/>
            <person name="Lipzen A."/>
            <person name="Lundell T."/>
            <person name="Morin E."/>
            <person name="Murat C."/>
            <person name="Riley R."/>
            <person name="Ohm R."/>
            <person name="Sun H."/>
            <person name="Tunlid A."/>
            <person name="Henrissat B."/>
            <person name="Grigoriev I.V."/>
            <person name="Hibbett D.S."/>
            <person name="Martin F."/>
        </authorList>
    </citation>
    <scope>NUCLEOTIDE SEQUENCE [LARGE SCALE GENOMIC DNA]</scope>
    <source>
        <strain evidence="3">FD-334 SS-4</strain>
    </source>
</reference>
<organism evidence="2 3">
    <name type="scientific">Hypholoma sublateritium (strain FD-334 SS-4)</name>
    <dbReference type="NCBI Taxonomy" id="945553"/>
    <lineage>
        <taxon>Eukaryota</taxon>
        <taxon>Fungi</taxon>
        <taxon>Dikarya</taxon>
        <taxon>Basidiomycota</taxon>
        <taxon>Agaricomycotina</taxon>
        <taxon>Agaricomycetes</taxon>
        <taxon>Agaricomycetidae</taxon>
        <taxon>Agaricales</taxon>
        <taxon>Agaricineae</taxon>
        <taxon>Strophariaceae</taxon>
        <taxon>Hypholoma</taxon>
    </lineage>
</organism>
<proteinExistence type="predicted"/>
<dbReference type="OrthoDB" id="2496395at2759"/>
<dbReference type="Pfam" id="PF20231">
    <property type="entry name" value="DUF6589"/>
    <property type="match status" value="1"/>
</dbReference>
<dbReference type="Proteomes" id="UP000054270">
    <property type="component" value="Unassembled WGS sequence"/>
</dbReference>
<feature type="non-terminal residue" evidence="2">
    <location>
        <position position="1"/>
    </location>
</feature>
<feature type="non-terminal residue" evidence="2">
    <location>
        <position position="67"/>
    </location>
</feature>
<feature type="domain" description="DUF6589" evidence="1">
    <location>
        <begin position="1"/>
        <end position="66"/>
    </location>
</feature>
<name>A0A0D2NZ56_HYPSF</name>
<evidence type="ECO:0000259" key="1">
    <source>
        <dbReference type="Pfam" id="PF20231"/>
    </source>
</evidence>
<dbReference type="EMBL" id="KN817555">
    <property type="protein sequence ID" value="KJA21726.1"/>
    <property type="molecule type" value="Genomic_DNA"/>
</dbReference>
<sequence>ENICKLTRDLLYFAELIRAISDGDIGRIEDVLPQLAMMFRGAGGNNYCTEILHFIHNLKHVWTPEFA</sequence>
<evidence type="ECO:0000313" key="3">
    <source>
        <dbReference type="Proteomes" id="UP000054270"/>
    </source>
</evidence>
<protein>
    <recommendedName>
        <fullName evidence="1">DUF6589 domain-containing protein</fullName>
    </recommendedName>
</protein>
<gene>
    <name evidence="2" type="ORF">HYPSUDRAFT_100027</name>
</gene>
<dbReference type="InterPro" id="IPR046496">
    <property type="entry name" value="DUF6589"/>
</dbReference>
<dbReference type="OMA" id="CTEILHF"/>
<dbReference type="AlphaFoldDB" id="A0A0D2NZ56"/>